<feature type="domain" description="FAD dependent oxidoreductase" evidence="3">
    <location>
        <begin position="9"/>
        <end position="351"/>
    </location>
</feature>
<evidence type="ECO:0000313" key="4">
    <source>
        <dbReference type="EMBL" id="QPC44559.1"/>
    </source>
</evidence>
<feature type="transmembrane region" description="Helical" evidence="2">
    <location>
        <begin position="6"/>
        <end position="25"/>
    </location>
</feature>
<dbReference type="Gene3D" id="3.30.9.10">
    <property type="entry name" value="D-Amino Acid Oxidase, subunit A, domain 2"/>
    <property type="match status" value="1"/>
</dbReference>
<evidence type="ECO:0000313" key="5">
    <source>
        <dbReference type="Proteomes" id="UP000593594"/>
    </source>
</evidence>
<keyword evidence="2" id="KW-1133">Transmembrane helix</keyword>
<dbReference type="PANTHER" id="PTHR13847">
    <property type="entry name" value="SARCOSINE DEHYDROGENASE-RELATED"/>
    <property type="match status" value="1"/>
</dbReference>
<dbReference type="Pfam" id="PF01266">
    <property type="entry name" value="DAO"/>
    <property type="match status" value="1"/>
</dbReference>
<reference evidence="4 5" key="1">
    <citation type="submission" date="2020-06" db="EMBL/GenBank/DDBJ databases">
        <title>Genome sequence of 2 isolates from Red Sea Mangroves.</title>
        <authorList>
            <person name="Sefrji F."/>
            <person name="Michoud G."/>
            <person name="Merlino G."/>
            <person name="Daffonchio D."/>
        </authorList>
    </citation>
    <scope>NUCLEOTIDE SEQUENCE [LARGE SCALE GENOMIC DNA]</scope>
    <source>
        <strain evidence="4 5">R1DC25</strain>
    </source>
</reference>
<proteinExistence type="predicted"/>
<dbReference type="AlphaFoldDB" id="A0A7S8C725"/>
<evidence type="ECO:0000256" key="2">
    <source>
        <dbReference type="SAM" id="Phobius"/>
    </source>
</evidence>
<organism evidence="4 5">
    <name type="scientific">Kaustia mangrovi</name>
    <dbReference type="NCBI Taxonomy" id="2593653"/>
    <lineage>
        <taxon>Bacteria</taxon>
        <taxon>Pseudomonadati</taxon>
        <taxon>Pseudomonadota</taxon>
        <taxon>Alphaproteobacteria</taxon>
        <taxon>Hyphomicrobiales</taxon>
        <taxon>Parvibaculaceae</taxon>
        <taxon>Kaustia</taxon>
    </lineage>
</organism>
<dbReference type="InterPro" id="IPR036188">
    <property type="entry name" value="FAD/NAD-bd_sf"/>
</dbReference>
<dbReference type="EMBL" id="CP058214">
    <property type="protein sequence ID" value="QPC44559.1"/>
    <property type="molecule type" value="Genomic_DNA"/>
</dbReference>
<accession>A0A7S8C725</accession>
<sequence>MTARTTGTLIVGGGLIGAFTAWFLARAGRSVTVLEKGLVGAQSSGANFGNLRLQGRDPRQYPLSLRAQAIWEEIEALTGESCEYDRTGHLYLARDEEELASLHRYAEISRSAGLVVEDLDGPALAARFPYLDRGILAATFSKRDATANPRLATLMVMRAARAHGAGVLEHCEVVAAGHSGAAFEVETRSHGLFRSEHLVNAAGAWGGEIAAQFAEEVPLFSAGPPQFVTEPLPHVIAPSMQRVSGTVIFRQIPRGNVIVAGYPRTASDAQNLRTRVPPHKTLDGMAGLGLLAPMLRTAHVIRVWSGVEGYLPDMIPIIGPSGTQDGLFHGFGCCGHGFQIAPGVGAVLADLIATGRTDTPVEAFHIARYREGVQANEKFAREFDSR</sequence>
<keyword evidence="2" id="KW-0472">Membrane</keyword>
<dbReference type="GO" id="GO:0005737">
    <property type="term" value="C:cytoplasm"/>
    <property type="evidence" value="ECO:0007669"/>
    <property type="project" value="TreeGrafter"/>
</dbReference>
<dbReference type="GO" id="GO:0016491">
    <property type="term" value="F:oxidoreductase activity"/>
    <property type="evidence" value="ECO:0007669"/>
    <property type="project" value="UniProtKB-KW"/>
</dbReference>
<dbReference type="PANTHER" id="PTHR13847:SF287">
    <property type="entry name" value="FAD-DEPENDENT OXIDOREDUCTASE DOMAIN-CONTAINING PROTEIN 1"/>
    <property type="match status" value="1"/>
</dbReference>
<dbReference type="Gene3D" id="3.50.50.60">
    <property type="entry name" value="FAD/NAD(P)-binding domain"/>
    <property type="match status" value="1"/>
</dbReference>
<protein>
    <submittedName>
        <fullName evidence="4">FAD-binding oxidoreductase</fullName>
    </submittedName>
</protein>
<dbReference type="RefSeq" id="WP_213161931.1">
    <property type="nucleotide sequence ID" value="NZ_CP058214.1"/>
</dbReference>
<keyword evidence="1" id="KW-0560">Oxidoreductase</keyword>
<dbReference type="KEGG" id="kmn:HW532_18760"/>
<keyword evidence="5" id="KW-1185">Reference proteome</keyword>
<keyword evidence="2" id="KW-0812">Transmembrane</keyword>
<dbReference type="SUPFAM" id="SSF51905">
    <property type="entry name" value="FAD/NAD(P)-binding domain"/>
    <property type="match status" value="1"/>
</dbReference>
<gene>
    <name evidence="4" type="ORF">HW532_18760</name>
</gene>
<dbReference type="InterPro" id="IPR006076">
    <property type="entry name" value="FAD-dep_OxRdtase"/>
</dbReference>
<name>A0A7S8C725_9HYPH</name>
<dbReference type="Proteomes" id="UP000593594">
    <property type="component" value="Chromosome"/>
</dbReference>
<evidence type="ECO:0000256" key="1">
    <source>
        <dbReference type="ARBA" id="ARBA00023002"/>
    </source>
</evidence>
<evidence type="ECO:0000259" key="3">
    <source>
        <dbReference type="Pfam" id="PF01266"/>
    </source>
</evidence>